<evidence type="ECO:0000313" key="3">
    <source>
        <dbReference type="Proteomes" id="UP001501447"/>
    </source>
</evidence>
<feature type="domain" description="DUF5753" evidence="1">
    <location>
        <begin position="2"/>
        <end position="59"/>
    </location>
</feature>
<accession>A0ABN3QMS3</accession>
<dbReference type="Pfam" id="PF19054">
    <property type="entry name" value="DUF5753"/>
    <property type="match status" value="1"/>
</dbReference>
<evidence type="ECO:0000259" key="1">
    <source>
        <dbReference type="Pfam" id="PF19054"/>
    </source>
</evidence>
<proteinExistence type="predicted"/>
<reference evidence="2 3" key="1">
    <citation type="journal article" date="2019" name="Int. J. Syst. Evol. Microbiol.">
        <title>The Global Catalogue of Microorganisms (GCM) 10K type strain sequencing project: providing services to taxonomists for standard genome sequencing and annotation.</title>
        <authorList>
            <consortium name="The Broad Institute Genomics Platform"/>
            <consortium name="The Broad Institute Genome Sequencing Center for Infectious Disease"/>
            <person name="Wu L."/>
            <person name="Ma J."/>
        </authorList>
    </citation>
    <scope>NUCLEOTIDE SEQUENCE [LARGE SCALE GENOMIC DNA]</scope>
    <source>
        <strain evidence="2 3">JCM 16373</strain>
    </source>
</reference>
<dbReference type="EMBL" id="BAAARJ010000019">
    <property type="protein sequence ID" value="GAA2630617.1"/>
    <property type="molecule type" value="Genomic_DNA"/>
</dbReference>
<gene>
    <name evidence="2" type="ORF">GCM10009863_52720</name>
</gene>
<keyword evidence="3" id="KW-1185">Reference proteome</keyword>
<dbReference type="Proteomes" id="UP001501447">
    <property type="component" value="Unassembled WGS sequence"/>
</dbReference>
<protein>
    <recommendedName>
        <fullName evidence="1">DUF5753 domain-containing protein</fullName>
    </recommendedName>
</protein>
<organism evidence="2 3">
    <name type="scientific">Streptomyces axinellae</name>
    <dbReference type="NCBI Taxonomy" id="552788"/>
    <lineage>
        <taxon>Bacteria</taxon>
        <taxon>Bacillati</taxon>
        <taxon>Actinomycetota</taxon>
        <taxon>Actinomycetes</taxon>
        <taxon>Kitasatosporales</taxon>
        <taxon>Streptomycetaceae</taxon>
        <taxon>Streptomyces</taxon>
    </lineage>
</organism>
<evidence type="ECO:0000313" key="2">
    <source>
        <dbReference type="EMBL" id="GAA2630617.1"/>
    </source>
</evidence>
<name>A0ABN3QMS3_9ACTN</name>
<comment type="caution">
    <text evidence="2">The sequence shown here is derived from an EMBL/GenBank/DDBJ whole genome shotgun (WGS) entry which is preliminary data.</text>
</comment>
<sequence length="72" mass="7860">MMGMITIMTFPDAPALVYTEGPHSGDTIDDPGLVADYRRSYELLRAAAMPPKASLAMIQDAAEDYRNGKQPD</sequence>
<dbReference type="InterPro" id="IPR043917">
    <property type="entry name" value="DUF5753"/>
</dbReference>